<reference evidence="2 3" key="1">
    <citation type="journal article" date="2021" name="Nat. Plants">
        <title>The Taxus genome provides insights into paclitaxel biosynthesis.</title>
        <authorList>
            <person name="Xiong X."/>
            <person name="Gou J."/>
            <person name="Liao Q."/>
            <person name="Li Y."/>
            <person name="Zhou Q."/>
            <person name="Bi G."/>
            <person name="Li C."/>
            <person name="Du R."/>
            <person name="Wang X."/>
            <person name="Sun T."/>
            <person name="Guo L."/>
            <person name="Liang H."/>
            <person name="Lu P."/>
            <person name="Wu Y."/>
            <person name="Zhang Z."/>
            <person name="Ro D.K."/>
            <person name="Shang Y."/>
            <person name="Huang S."/>
            <person name="Yan J."/>
        </authorList>
    </citation>
    <scope>NUCLEOTIDE SEQUENCE [LARGE SCALE GENOMIC DNA]</scope>
    <source>
        <strain evidence="2">Ta-2019</strain>
    </source>
</reference>
<evidence type="ECO:0000256" key="1">
    <source>
        <dbReference type="SAM" id="MobiDB-lite"/>
    </source>
</evidence>
<evidence type="ECO:0000313" key="3">
    <source>
        <dbReference type="Proteomes" id="UP000824469"/>
    </source>
</evidence>
<sequence>WSVKEDPSDTETMSSSSPNSSCRALGQSEENWARITDQGTGITASGIALRRSIEEEQITMAVQGLMDHFAIARSQIIENNKGKLYLQVHNNPAKSMVEEKSWPYIDSSKSLPGVLELPHDDENHTLSLALQEIVRKEINIPFLNTHNMAAPPLDVLEIHFYRNSSEPQTVIVIRIHSGACDRFSCCVMVKHFLSALNAIVEGRKPEFPDGPGKNELPSSMEDMIPKGKAEKGFFTKGLDVLGYALDSKKYSLLPFSPEFTKMPIKAGFMSDILTYSLGREGTGALHSACMKQKTTHAAVLASAYVQTAANMKELKDNKLNQFCFTGVLDCRPYFKPLLAETVLGNFSAGILQGTRVKNDISFWDLARSISSQTAKEIGKHKHFSELPVLAMLVGQVMKHPSLTPSSSKRSGLFTMFLGEAGKAEEWKNVESLKVAGSLGPVASMHAVGPCFCACETTREGPELCISFIFATPVFTRDQMHSFATSVFELLASVTSSKP</sequence>
<dbReference type="Gene3D" id="3.30.559.30">
    <property type="entry name" value="Nonribosomal peptide synthetase, condensation domain"/>
    <property type="match status" value="1"/>
</dbReference>
<feature type="region of interest" description="Disordered" evidence="1">
    <location>
        <begin position="1"/>
        <end position="24"/>
    </location>
</feature>
<dbReference type="PANTHER" id="PTHR34375">
    <property type="entry name" value="GATA ZINC FINGER PROTEIN-RELATED"/>
    <property type="match status" value="1"/>
</dbReference>
<dbReference type="Gene3D" id="3.30.559.10">
    <property type="entry name" value="Chloramphenicol acetyltransferase-like domain"/>
    <property type="match status" value="1"/>
</dbReference>
<feature type="non-terminal residue" evidence="2">
    <location>
        <position position="498"/>
    </location>
</feature>
<dbReference type="PANTHER" id="PTHR34375:SF5">
    <property type="entry name" value="CONDENSATION DOMAIN-CONTAINING PROTEIN"/>
    <property type="match status" value="1"/>
</dbReference>
<gene>
    <name evidence="2" type="ORF">KI387_033177</name>
</gene>
<name>A0AA38F4U8_TAXCH</name>
<organism evidence="2 3">
    <name type="scientific">Taxus chinensis</name>
    <name type="common">Chinese yew</name>
    <name type="synonym">Taxus wallichiana var. chinensis</name>
    <dbReference type="NCBI Taxonomy" id="29808"/>
    <lineage>
        <taxon>Eukaryota</taxon>
        <taxon>Viridiplantae</taxon>
        <taxon>Streptophyta</taxon>
        <taxon>Embryophyta</taxon>
        <taxon>Tracheophyta</taxon>
        <taxon>Spermatophyta</taxon>
        <taxon>Pinopsida</taxon>
        <taxon>Pinidae</taxon>
        <taxon>Conifers II</taxon>
        <taxon>Cupressales</taxon>
        <taxon>Taxaceae</taxon>
        <taxon>Taxus</taxon>
    </lineage>
</organism>
<dbReference type="SUPFAM" id="SSF52777">
    <property type="entry name" value="CoA-dependent acyltransferases"/>
    <property type="match status" value="2"/>
</dbReference>
<accession>A0AA38F4U8</accession>
<keyword evidence="3" id="KW-1185">Reference proteome</keyword>
<dbReference type="EMBL" id="JAHRHJ020003813">
    <property type="protein sequence ID" value="KAH9289060.1"/>
    <property type="molecule type" value="Genomic_DNA"/>
</dbReference>
<dbReference type="Proteomes" id="UP000824469">
    <property type="component" value="Unassembled WGS sequence"/>
</dbReference>
<protein>
    <submittedName>
        <fullName evidence="2">Uncharacterized protein</fullName>
    </submittedName>
</protein>
<feature type="compositionally biased region" description="Low complexity" evidence="1">
    <location>
        <begin position="10"/>
        <end position="21"/>
    </location>
</feature>
<dbReference type="InterPro" id="IPR023213">
    <property type="entry name" value="CAT-like_dom_sf"/>
</dbReference>
<evidence type="ECO:0000313" key="2">
    <source>
        <dbReference type="EMBL" id="KAH9289060.1"/>
    </source>
</evidence>
<comment type="caution">
    <text evidence="2">The sequence shown here is derived from an EMBL/GenBank/DDBJ whole genome shotgun (WGS) entry which is preliminary data.</text>
</comment>
<dbReference type="OMA" id="QFCFTGV"/>
<proteinExistence type="predicted"/>
<dbReference type="AlphaFoldDB" id="A0AA38F4U8"/>